<dbReference type="InterPro" id="IPR029018">
    <property type="entry name" value="Hex-like_dom2"/>
</dbReference>
<dbReference type="Gene3D" id="3.30.379.10">
    <property type="entry name" value="Chitobiase/beta-hexosaminidase domain 2-like"/>
    <property type="match status" value="1"/>
</dbReference>
<evidence type="ECO:0000259" key="6">
    <source>
        <dbReference type="Pfam" id="PF00728"/>
    </source>
</evidence>
<evidence type="ECO:0000256" key="5">
    <source>
        <dbReference type="ARBA" id="ARBA00023295"/>
    </source>
</evidence>
<evidence type="ECO:0000313" key="8">
    <source>
        <dbReference type="EMBL" id="MDN5202147.1"/>
    </source>
</evidence>
<dbReference type="SUPFAM" id="SSF51445">
    <property type="entry name" value="(Trans)glycosidases"/>
    <property type="match status" value="1"/>
</dbReference>
<dbReference type="Gene3D" id="2.60.120.260">
    <property type="entry name" value="Galactose-binding domain-like"/>
    <property type="match status" value="1"/>
</dbReference>
<organism evidence="8 9">
    <name type="scientific">Splendidivirga corallicola</name>
    <dbReference type="NCBI Taxonomy" id="3051826"/>
    <lineage>
        <taxon>Bacteria</taxon>
        <taxon>Pseudomonadati</taxon>
        <taxon>Bacteroidota</taxon>
        <taxon>Cytophagia</taxon>
        <taxon>Cytophagales</taxon>
        <taxon>Splendidivirgaceae</taxon>
        <taxon>Splendidivirga</taxon>
    </lineage>
</organism>
<dbReference type="PRINTS" id="PR00738">
    <property type="entry name" value="GLHYDRLASE20"/>
</dbReference>
<reference evidence="8" key="1">
    <citation type="submission" date="2023-06" db="EMBL/GenBank/DDBJ databases">
        <title>Genomic of Parafulvivirga corallium.</title>
        <authorList>
            <person name="Wang G."/>
        </authorList>
    </citation>
    <scope>NUCLEOTIDE SEQUENCE</scope>
    <source>
        <strain evidence="8">BMA10</strain>
    </source>
</reference>
<dbReference type="Gene3D" id="3.20.20.80">
    <property type="entry name" value="Glycosidases"/>
    <property type="match status" value="1"/>
</dbReference>
<evidence type="ECO:0000256" key="1">
    <source>
        <dbReference type="ARBA" id="ARBA00001231"/>
    </source>
</evidence>
<keyword evidence="5" id="KW-0326">Glycosidase</keyword>
<keyword evidence="4" id="KW-0378">Hydrolase</keyword>
<dbReference type="EC" id="3.2.1.52" evidence="3"/>
<name>A0ABT8KN36_9BACT</name>
<evidence type="ECO:0000259" key="7">
    <source>
        <dbReference type="Pfam" id="PF02838"/>
    </source>
</evidence>
<sequence length="776" mass="87967">MKTLFKAFTLVIVMMALNSCNVPSQKVFTENDIQIIPKPVSTVLGEGSFTFNKNTKFQVTSEDQRSAAAALTDRFSIVAGFSPEIITEGQSANNAVIFVVDEKLKEDAYELSIKKDQINIKAGQPGGFLYGVQTLRQLLPTAIESQNIEPDIDWSVPVIKVKDHPRFKWRGLMLDVSRHFFKKDYIKEVIDGLARHKMNVLHFHLVDDQGWRIEIKKYPKLTEIGAWRVDHEDKHWNARPKASRDEKGTYGGFYTQDDIREIIAYAQSKNIEVVPEIEMPAHVSSAIASYPELACFDNPVPISVPSGGVWPITDIYCAGKEHTFEFLENVLLEVMELFPSKYIHIGGDEATKTNWKKCPHCQRRMKTENLKSEEELQSYFIRRMERFLSIHDRVLIGWDEILEGGLAPGATVMSWRGVKGGLEAANDGHEVVMTPNSHCYFDHYQGPQGDEPLAIGGYLPLNKVYQFDPVVESMTEEQASYVLGGQANLWAEYIPTTSHSEYMIYPRLAALSEAVWSPKESRDWQDFSTRVQTMFERYDYQRINYAKSAYLITAKSDIDISTQTVGITLENELLNPDIRYETNGSAPKHYTEPIKLSETTTIKASLYKNDQPVGKAFTKTFDFHKGTAKKVTYTDPPHEKYQGAGDYTLVNVLRGTTNFHDGQWQGWLDQDMEVVIELGALTNLSKVTMGVLESQGPAIYSPTSMEVYLSEDGKTFTKAGTYDRPFAQNGTPELQDFVVSFEEQQATHVKVKATCLKEHPFKEGSFWLFVDEIVLE</sequence>
<comment type="catalytic activity">
    <reaction evidence="1">
        <text>Hydrolysis of terminal non-reducing N-acetyl-D-hexosamine residues in N-acetyl-beta-D-hexosaminides.</text>
        <dbReference type="EC" id="3.2.1.52"/>
    </reaction>
</comment>
<protein>
    <recommendedName>
        <fullName evidence="3">beta-N-acetylhexosaminidase</fullName>
        <ecNumber evidence="3">3.2.1.52</ecNumber>
    </recommendedName>
</protein>
<evidence type="ECO:0000256" key="2">
    <source>
        <dbReference type="ARBA" id="ARBA00006285"/>
    </source>
</evidence>
<keyword evidence="9" id="KW-1185">Reference proteome</keyword>
<accession>A0ABT8KN36</accession>
<dbReference type="InterPro" id="IPR015882">
    <property type="entry name" value="HEX_bac_N"/>
</dbReference>
<dbReference type="EMBL" id="JAUJEA010000004">
    <property type="protein sequence ID" value="MDN5202147.1"/>
    <property type="molecule type" value="Genomic_DNA"/>
</dbReference>
<gene>
    <name evidence="8" type="ORF">QQ008_12255</name>
</gene>
<dbReference type="SUPFAM" id="SSF55545">
    <property type="entry name" value="beta-N-acetylhexosaminidase-like domain"/>
    <property type="match status" value="1"/>
</dbReference>
<dbReference type="Pfam" id="PF00728">
    <property type="entry name" value="Glyco_hydro_20"/>
    <property type="match status" value="1"/>
</dbReference>
<dbReference type="Pfam" id="PF02838">
    <property type="entry name" value="Glyco_hydro_20b"/>
    <property type="match status" value="1"/>
</dbReference>
<dbReference type="InterPro" id="IPR015883">
    <property type="entry name" value="Glyco_hydro_20_cat"/>
</dbReference>
<dbReference type="SUPFAM" id="SSF49785">
    <property type="entry name" value="Galactose-binding domain-like"/>
    <property type="match status" value="1"/>
</dbReference>
<dbReference type="Pfam" id="PF13287">
    <property type="entry name" value="Fn3_assoc"/>
    <property type="match status" value="1"/>
</dbReference>
<evidence type="ECO:0000313" key="9">
    <source>
        <dbReference type="Proteomes" id="UP001172082"/>
    </source>
</evidence>
<dbReference type="InterPro" id="IPR008979">
    <property type="entry name" value="Galactose-bd-like_sf"/>
</dbReference>
<dbReference type="InterPro" id="IPR026876">
    <property type="entry name" value="Fn3_assoc_repeat"/>
</dbReference>
<dbReference type="CDD" id="cd06563">
    <property type="entry name" value="GH20_chitobiase-like"/>
    <property type="match status" value="1"/>
</dbReference>
<feature type="domain" description="Glycoside hydrolase family 20 catalytic" evidence="6">
    <location>
        <begin position="167"/>
        <end position="518"/>
    </location>
</feature>
<dbReference type="PANTHER" id="PTHR22600:SF57">
    <property type="entry name" value="BETA-N-ACETYLHEXOSAMINIDASE"/>
    <property type="match status" value="1"/>
</dbReference>
<proteinExistence type="inferred from homology"/>
<feature type="domain" description="Beta-hexosaminidase bacterial type N-terminal" evidence="7">
    <location>
        <begin position="33"/>
        <end position="163"/>
    </location>
</feature>
<evidence type="ECO:0000256" key="3">
    <source>
        <dbReference type="ARBA" id="ARBA00012663"/>
    </source>
</evidence>
<dbReference type="PANTHER" id="PTHR22600">
    <property type="entry name" value="BETA-HEXOSAMINIDASE"/>
    <property type="match status" value="1"/>
</dbReference>
<dbReference type="RefSeq" id="WP_346752173.1">
    <property type="nucleotide sequence ID" value="NZ_JAUJEA010000004.1"/>
</dbReference>
<comment type="similarity">
    <text evidence="2">Belongs to the glycosyl hydrolase 20 family.</text>
</comment>
<dbReference type="Proteomes" id="UP001172082">
    <property type="component" value="Unassembled WGS sequence"/>
</dbReference>
<comment type="caution">
    <text evidence="8">The sequence shown here is derived from an EMBL/GenBank/DDBJ whole genome shotgun (WGS) entry which is preliminary data.</text>
</comment>
<dbReference type="InterPro" id="IPR025705">
    <property type="entry name" value="Beta_hexosaminidase_sua/sub"/>
</dbReference>
<evidence type="ECO:0000256" key="4">
    <source>
        <dbReference type="ARBA" id="ARBA00022801"/>
    </source>
</evidence>
<dbReference type="InterPro" id="IPR017853">
    <property type="entry name" value="GH"/>
</dbReference>